<keyword evidence="9" id="KW-1185">Reference proteome</keyword>
<comment type="similarity">
    <text evidence="5">Belongs to the UTP23/FCF1 family. FCF1 subfamily.</text>
</comment>
<dbReference type="Gene3D" id="3.40.50.1010">
    <property type="entry name" value="5'-nuclease"/>
    <property type="match status" value="1"/>
</dbReference>
<dbReference type="FunFam" id="3.40.50.1010:FF:000035">
    <property type="entry name" value="Fcf1, putative"/>
    <property type="match status" value="1"/>
</dbReference>
<dbReference type="InterPro" id="IPR029060">
    <property type="entry name" value="PIN-like_dom_sf"/>
</dbReference>
<organism evidence="8 9">
    <name type="scientific">Stentor coeruleus</name>
    <dbReference type="NCBI Taxonomy" id="5963"/>
    <lineage>
        <taxon>Eukaryota</taxon>
        <taxon>Sar</taxon>
        <taxon>Alveolata</taxon>
        <taxon>Ciliophora</taxon>
        <taxon>Postciliodesmatophora</taxon>
        <taxon>Heterotrichea</taxon>
        <taxon>Heterotrichida</taxon>
        <taxon>Stentoridae</taxon>
        <taxon>Stentor</taxon>
    </lineage>
</organism>
<dbReference type="PANTHER" id="PTHR12416">
    <property type="entry name" value="RRNA-PROCESSING PROTEIN UTP23 HOMOLOG"/>
    <property type="match status" value="1"/>
</dbReference>
<dbReference type="SUPFAM" id="SSF88723">
    <property type="entry name" value="PIN domain-like"/>
    <property type="match status" value="1"/>
</dbReference>
<proteinExistence type="inferred from homology"/>
<feature type="domain" description="PIN" evidence="7">
    <location>
        <begin position="59"/>
        <end position="158"/>
    </location>
</feature>
<protein>
    <recommendedName>
        <fullName evidence="7">PIN domain-containing protein</fullName>
    </recommendedName>
</protein>
<dbReference type="GO" id="GO:0032040">
    <property type="term" value="C:small-subunit processome"/>
    <property type="evidence" value="ECO:0007669"/>
    <property type="project" value="InterPro"/>
</dbReference>
<dbReference type="GO" id="GO:0006364">
    <property type="term" value="P:rRNA processing"/>
    <property type="evidence" value="ECO:0007669"/>
    <property type="project" value="UniProtKB-KW"/>
</dbReference>
<evidence type="ECO:0000259" key="7">
    <source>
        <dbReference type="SMART" id="SM00670"/>
    </source>
</evidence>
<keyword evidence="4" id="KW-0539">Nucleus</keyword>
<dbReference type="InterPro" id="IPR002716">
    <property type="entry name" value="PIN_dom"/>
</dbReference>
<evidence type="ECO:0000256" key="5">
    <source>
        <dbReference type="ARBA" id="ARBA00024026"/>
    </source>
</evidence>
<evidence type="ECO:0000313" key="8">
    <source>
        <dbReference type="EMBL" id="OMJ89964.1"/>
    </source>
</evidence>
<dbReference type="AlphaFoldDB" id="A0A1R2CLS5"/>
<comment type="subcellular location">
    <subcellularLocation>
        <location evidence="1">Nucleus</location>
        <location evidence="1">Nucleolus</location>
    </subcellularLocation>
</comment>
<feature type="compositionally biased region" description="Basic and acidic residues" evidence="6">
    <location>
        <begin position="18"/>
        <end position="39"/>
    </location>
</feature>
<keyword evidence="2" id="KW-0690">Ribosome biogenesis</keyword>
<evidence type="ECO:0000256" key="2">
    <source>
        <dbReference type="ARBA" id="ARBA00022517"/>
    </source>
</evidence>
<dbReference type="SMART" id="SM00670">
    <property type="entry name" value="PINc"/>
    <property type="match status" value="1"/>
</dbReference>
<accession>A0A1R2CLS5</accession>
<dbReference type="Proteomes" id="UP000187209">
    <property type="component" value="Unassembled WGS sequence"/>
</dbReference>
<gene>
    <name evidence="8" type="ORF">SteCoe_7751</name>
</gene>
<dbReference type="Pfam" id="PF04900">
    <property type="entry name" value="Fcf1"/>
    <property type="match status" value="1"/>
</dbReference>
<dbReference type="CDD" id="cd09864">
    <property type="entry name" value="PIN_Fcf1-like"/>
    <property type="match status" value="1"/>
</dbReference>
<comment type="caution">
    <text evidence="8">The sequence shown here is derived from an EMBL/GenBank/DDBJ whole genome shotgun (WGS) entry which is preliminary data.</text>
</comment>
<keyword evidence="3" id="KW-0698">rRNA processing</keyword>
<reference evidence="8 9" key="1">
    <citation type="submission" date="2016-11" db="EMBL/GenBank/DDBJ databases">
        <title>The macronuclear genome of Stentor coeruleus: a giant cell with tiny introns.</title>
        <authorList>
            <person name="Slabodnick M."/>
            <person name="Ruby J.G."/>
            <person name="Reiff S.B."/>
            <person name="Swart E.C."/>
            <person name="Gosai S."/>
            <person name="Prabakaran S."/>
            <person name="Witkowska E."/>
            <person name="Larue G.E."/>
            <person name="Fisher S."/>
            <person name="Freeman R.M."/>
            <person name="Gunawardena J."/>
            <person name="Chu W."/>
            <person name="Stover N.A."/>
            <person name="Gregory B.D."/>
            <person name="Nowacki M."/>
            <person name="Derisi J."/>
            <person name="Roy S.W."/>
            <person name="Marshall W.F."/>
            <person name="Sood P."/>
        </authorList>
    </citation>
    <scope>NUCLEOTIDE SEQUENCE [LARGE SCALE GENOMIC DNA]</scope>
    <source>
        <strain evidence="8">WM001</strain>
    </source>
</reference>
<evidence type="ECO:0000256" key="6">
    <source>
        <dbReference type="SAM" id="MobiDB-lite"/>
    </source>
</evidence>
<dbReference type="OrthoDB" id="76105at2759"/>
<sequence length="190" mass="21971">MGKARKTRKFAQVKRMISLKDKRKNPEPEKKKEESEKTHYQMQPSHLFFLANPALGPPYHILLDTNFINFSIQNKLDVFKSSMDCLLGKVVPCITDCVVAELEKLGKKYRLALRIAKDPRFRRLTCTHSGTYADDCIVDRVTQNRIYTVATCDKDLKRRLRKIPGVPIMYISSHRYTIERMPDALGAPRS</sequence>
<evidence type="ECO:0000256" key="4">
    <source>
        <dbReference type="ARBA" id="ARBA00023242"/>
    </source>
</evidence>
<dbReference type="EMBL" id="MPUH01000113">
    <property type="protein sequence ID" value="OMJ89964.1"/>
    <property type="molecule type" value="Genomic_DNA"/>
</dbReference>
<evidence type="ECO:0000256" key="3">
    <source>
        <dbReference type="ARBA" id="ARBA00022552"/>
    </source>
</evidence>
<dbReference type="InterPro" id="IPR006984">
    <property type="entry name" value="Fcf1/UTP23"/>
</dbReference>
<evidence type="ECO:0000313" key="9">
    <source>
        <dbReference type="Proteomes" id="UP000187209"/>
    </source>
</evidence>
<feature type="region of interest" description="Disordered" evidence="6">
    <location>
        <begin position="17"/>
        <end position="39"/>
    </location>
</feature>
<name>A0A1R2CLS5_9CILI</name>
<evidence type="ECO:0000256" key="1">
    <source>
        <dbReference type="ARBA" id="ARBA00004604"/>
    </source>
</evidence>
<dbReference type="InterPro" id="IPR037503">
    <property type="entry name" value="Fcf1_PIN"/>
</dbReference>